<evidence type="ECO:0000256" key="4">
    <source>
        <dbReference type="ARBA" id="ARBA00022741"/>
    </source>
</evidence>
<dbReference type="InterPro" id="IPR018483">
    <property type="entry name" value="Carb_kinase_FGGY_CS"/>
</dbReference>
<gene>
    <name evidence="12" type="primary">xylB_2</name>
    <name evidence="9" type="synonym">xylB</name>
    <name evidence="12" type="ORF">NEOCIP111885_01455</name>
</gene>
<comment type="similarity">
    <text evidence="1 8">Belongs to the FGGY kinase family.</text>
</comment>
<organism evidence="12 13">
    <name type="scientific">Pseudoneobacillus rhizosphaerae</name>
    <dbReference type="NCBI Taxonomy" id="2880968"/>
    <lineage>
        <taxon>Bacteria</taxon>
        <taxon>Bacillati</taxon>
        <taxon>Bacillota</taxon>
        <taxon>Bacilli</taxon>
        <taxon>Bacillales</taxon>
        <taxon>Bacillaceae</taxon>
        <taxon>Pseudoneobacillus</taxon>
    </lineage>
</organism>
<keyword evidence="4 9" id="KW-0547">Nucleotide-binding</keyword>
<dbReference type="GO" id="GO:0004856">
    <property type="term" value="F:D-xylulokinase activity"/>
    <property type="evidence" value="ECO:0007669"/>
    <property type="project" value="UniProtKB-EC"/>
</dbReference>
<dbReference type="Pfam" id="PF00370">
    <property type="entry name" value="FGGY_N"/>
    <property type="match status" value="1"/>
</dbReference>
<dbReference type="AlphaFoldDB" id="A0A9C7G8X5"/>
<keyword evidence="6 9" id="KW-0067">ATP-binding</keyword>
<dbReference type="Pfam" id="PF02782">
    <property type="entry name" value="FGGY_C"/>
    <property type="match status" value="1"/>
</dbReference>
<dbReference type="InterPro" id="IPR043129">
    <property type="entry name" value="ATPase_NBD"/>
</dbReference>
<protein>
    <recommendedName>
        <fullName evidence="9">Xylulose kinase</fullName>
        <shortName evidence="9">Xylulokinase</shortName>
        <ecNumber evidence="9">2.7.1.17</ecNumber>
    </recommendedName>
</protein>
<feature type="domain" description="Carbohydrate kinase FGGY C-terminal" evidence="11">
    <location>
        <begin position="247"/>
        <end position="428"/>
    </location>
</feature>
<dbReference type="PANTHER" id="PTHR43095">
    <property type="entry name" value="SUGAR KINASE"/>
    <property type="match status" value="1"/>
</dbReference>
<evidence type="ECO:0000256" key="6">
    <source>
        <dbReference type="ARBA" id="ARBA00022840"/>
    </source>
</evidence>
<dbReference type="Proteomes" id="UP000789845">
    <property type="component" value="Unassembled WGS sequence"/>
</dbReference>
<dbReference type="InterPro" id="IPR006000">
    <property type="entry name" value="Xylulokinase"/>
</dbReference>
<keyword evidence="5 8" id="KW-0418">Kinase</keyword>
<dbReference type="EMBL" id="CAKJTG010000007">
    <property type="protein sequence ID" value="CAG9607763.1"/>
    <property type="molecule type" value="Genomic_DNA"/>
</dbReference>
<dbReference type="InterPro" id="IPR050406">
    <property type="entry name" value="FGGY_Carb_Kinase"/>
</dbReference>
<comment type="caution">
    <text evidence="12">The sequence shown here is derived from an EMBL/GenBank/DDBJ whole genome shotgun (WGS) entry which is preliminary data.</text>
</comment>
<evidence type="ECO:0000256" key="2">
    <source>
        <dbReference type="ARBA" id="ARBA00022629"/>
    </source>
</evidence>
<dbReference type="InterPro" id="IPR018485">
    <property type="entry name" value="FGGY_C"/>
</dbReference>
<evidence type="ECO:0000259" key="10">
    <source>
        <dbReference type="Pfam" id="PF00370"/>
    </source>
</evidence>
<dbReference type="RefSeq" id="WP_230496024.1">
    <property type="nucleotide sequence ID" value="NZ_CAKJTG010000007.1"/>
</dbReference>
<reference evidence="12" key="1">
    <citation type="submission" date="2021-10" db="EMBL/GenBank/DDBJ databases">
        <authorList>
            <person name="Criscuolo A."/>
        </authorList>
    </citation>
    <scope>NUCLEOTIDE SEQUENCE</scope>
    <source>
        <strain evidence="12">CIP111885</strain>
    </source>
</reference>
<keyword evidence="2 9" id="KW-0859">Xylose metabolism</keyword>
<evidence type="ECO:0000256" key="5">
    <source>
        <dbReference type="ARBA" id="ARBA00022777"/>
    </source>
</evidence>
<keyword evidence="3 8" id="KW-0808">Transferase</keyword>
<keyword evidence="13" id="KW-1185">Reference proteome</keyword>
<evidence type="ECO:0000313" key="13">
    <source>
        <dbReference type="Proteomes" id="UP000789845"/>
    </source>
</evidence>
<sequence>MNKLVGIDVGTSSLKVMVTNEKLEVLDTYRVDYGINQPFPHWAEQDPNRWWNAVCGSFQALNLDGCSITIGLSGQMHGLVAVDVYGQPVRPSIIWADNRSSEELQKILLHANKENVYNIWLGTLLPSLLWVKENEPEVYSKIDKVMLPKDYIRYKLTGEIATEHSDACGTGAYSFFTQNWDFDLLEKLGINPSLFPPIHRSTDIAGMLIPEVAHQLMISEQSKVAYGGSDHSMQLLGNSIFSKGILNCNIGTGSQISLTSKFHKNKRLEGLSIFSHAVGDLTNIVGTSLNGGSVLQWVKGLAGGTFSYTEFDRLAEGVSVGSNDLVFLPYLNGERNHPHAKGVFFGLTTSHTLAHLVRATMEGMIYGLRDILEDFKNSGLEYERVISSGGGTKSRVLLQMQADIFDCDIYVCDTKEQAAMGAAIIAGLSIGTFESLGSVEHLLKSKMKLMASPIKENVEEYRKGFELFRKVYNRNFREGIE</sequence>
<dbReference type="Gene3D" id="3.30.420.40">
    <property type="match status" value="2"/>
</dbReference>
<evidence type="ECO:0000259" key="11">
    <source>
        <dbReference type="Pfam" id="PF02782"/>
    </source>
</evidence>
<dbReference type="InterPro" id="IPR000577">
    <property type="entry name" value="Carb_kinase_FGGY"/>
</dbReference>
<dbReference type="SUPFAM" id="SSF53067">
    <property type="entry name" value="Actin-like ATPase domain"/>
    <property type="match status" value="2"/>
</dbReference>
<evidence type="ECO:0000256" key="3">
    <source>
        <dbReference type="ARBA" id="ARBA00022679"/>
    </source>
</evidence>
<dbReference type="PANTHER" id="PTHR43095:SF5">
    <property type="entry name" value="XYLULOSE KINASE"/>
    <property type="match status" value="1"/>
</dbReference>
<dbReference type="GO" id="GO:0042732">
    <property type="term" value="P:D-xylose metabolic process"/>
    <property type="evidence" value="ECO:0007669"/>
    <property type="project" value="UniProtKB-KW"/>
</dbReference>
<dbReference type="EC" id="2.7.1.17" evidence="9"/>
<keyword evidence="7 9" id="KW-0119">Carbohydrate metabolism</keyword>
<accession>A0A9C7G8X5</accession>
<dbReference type="PROSITE" id="PS00445">
    <property type="entry name" value="FGGY_KINASES_2"/>
    <property type="match status" value="1"/>
</dbReference>
<evidence type="ECO:0000256" key="1">
    <source>
        <dbReference type="ARBA" id="ARBA00009156"/>
    </source>
</evidence>
<proteinExistence type="inferred from homology"/>
<feature type="domain" description="Carbohydrate kinase FGGY N-terminal" evidence="10">
    <location>
        <begin position="5"/>
        <end position="237"/>
    </location>
</feature>
<dbReference type="InterPro" id="IPR018484">
    <property type="entry name" value="FGGY_N"/>
</dbReference>
<dbReference type="GO" id="GO:0005524">
    <property type="term" value="F:ATP binding"/>
    <property type="evidence" value="ECO:0007669"/>
    <property type="project" value="UniProtKB-KW"/>
</dbReference>
<dbReference type="NCBIfam" id="TIGR01312">
    <property type="entry name" value="XylB"/>
    <property type="match status" value="1"/>
</dbReference>
<dbReference type="GO" id="GO:0005997">
    <property type="term" value="P:xylulose metabolic process"/>
    <property type="evidence" value="ECO:0007669"/>
    <property type="project" value="InterPro"/>
</dbReference>
<comment type="catalytic activity">
    <reaction evidence="9">
        <text>D-xylulose + ATP = D-xylulose 5-phosphate + ADP + H(+)</text>
        <dbReference type="Rhea" id="RHEA:10964"/>
        <dbReference type="ChEBI" id="CHEBI:15378"/>
        <dbReference type="ChEBI" id="CHEBI:17140"/>
        <dbReference type="ChEBI" id="CHEBI:30616"/>
        <dbReference type="ChEBI" id="CHEBI:57737"/>
        <dbReference type="ChEBI" id="CHEBI:456216"/>
        <dbReference type="EC" id="2.7.1.17"/>
    </reaction>
</comment>
<evidence type="ECO:0000256" key="9">
    <source>
        <dbReference type="RuleBase" id="RU364073"/>
    </source>
</evidence>
<dbReference type="PIRSF" id="PIRSF000538">
    <property type="entry name" value="GlpK"/>
    <property type="match status" value="1"/>
</dbReference>
<name>A0A9C7G8X5_9BACI</name>
<dbReference type="CDD" id="cd07808">
    <property type="entry name" value="ASKHA_NBD_FGGY_EcXK-like"/>
    <property type="match status" value="1"/>
</dbReference>
<evidence type="ECO:0000256" key="7">
    <source>
        <dbReference type="ARBA" id="ARBA00023277"/>
    </source>
</evidence>
<evidence type="ECO:0000256" key="8">
    <source>
        <dbReference type="RuleBase" id="RU003733"/>
    </source>
</evidence>
<evidence type="ECO:0000313" key="12">
    <source>
        <dbReference type="EMBL" id="CAG9607763.1"/>
    </source>
</evidence>